<keyword evidence="3" id="KW-1185">Reference proteome</keyword>
<dbReference type="Proteomes" id="UP001161247">
    <property type="component" value="Chromosome 9"/>
</dbReference>
<name>A0AAV1EDC5_OLDCO</name>
<accession>A0AAV1EDC5</accession>
<feature type="compositionally biased region" description="Acidic residues" evidence="1">
    <location>
        <begin position="163"/>
        <end position="174"/>
    </location>
</feature>
<gene>
    <name evidence="2" type="ORF">OLC1_LOCUS23745</name>
</gene>
<protein>
    <submittedName>
        <fullName evidence="2">OLC1v1019184C1</fullName>
    </submittedName>
</protein>
<sequence length="174" mass="19688">MVPDEKSREKLIPQLSLFKRKKGLFASQTNLNSISTLEPEKENHVLSKNTNWLRRIGDQNHDSSDDEEGDENDIDFIASHIVVAENDEEAPSSSHRRRKRVCQNGRFQLIDEDDTETDGDDIVIENLDVENEDDAQVRIDDNSEFMEQSGHGNLRDDGSGDGSNDESFDDLLGI</sequence>
<evidence type="ECO:0000313" key="2">
    <source>
        <dbReference type="EMBL" id="CAI9117727.1"/>
    </source>
</evidence>
<feature type="compositionally biased region" description="Acidic residues" evidence="1">
    <location>
        <begin position="64"/>
        <end position="74"/>
    </location>
</feature>
<evidence type="ECO:0000256" key="1">
    <source>
        <dbReference type="SAM" id="MobiDB-lite"/>
    </source>
</evidence>
<dbReference type="EMBL" id="OX459126">
    <property type="protein sequence ID" value="CAI9117727.1"/>
    <property type="molecule type" value="Genomic_DNA"/>
</dbReference>
<feature type="region of interest" description="Disordered" evidence="1">
    <location>
        <begin position="56"/>
        <end position="77"/>
    </location>
</feature>
<organism evidence="2 3">
    <name type="scientific">Oldenlandia corymbosa var. corymbosa</name>
    <dbReference type="NCBI Taxonomy" id="529605"/>
    <lineage>
        <taxon>Eukaryota</taxon>
        <taxon>Viridiplantae</taxon>
        <taxon>Streptophyta</taxon>
        <taxon>Embryophyta</taxon>
        <taxon>Tracheophyta</taxon>
        <taxon>Spermatophyta</taxon>
        <taxon>Magnoliopsida</taxon>
        <taxon>eudicotyledons</taxon>
        <taxon>Gunneridae</taxon>
        <taxon>Pentapetalae</taxon>
        <taxon>asterids</taxon>
        <taxon>lamiids</taxon>
        <taxon>Gentianales</taxon>
        <taxon>Rubiaceae</taxon>
        <taxon>Rubioideae</taxon>
        <taxon>Spermacoceae</taxon>
        <taxon>Hedyotis-Oldenlandia complex</taxon>
        <taxon>Oldenlandia</taxon>
    </lineage>
</organism>
<feature type="region of interest" description="Disordered" evidence="1">
    <location>
        <begin position="141"/>
        <end position="174"/>
    </location>
</feature>
<reference evidence="2" key="1">
    <citation type="submission" date="2023-03" db="EMBL/GenBank/DDBJ databases">
        <authorList>
            <person name="Julca I."/>
        </authorList>
    </citation>
    <scope>NUCLEOTIDE SEQUENCE</scope>
</reference>
<dbReference type="AlphaFoldDB" id="A0AAV1EDC5"/>
<proteinExistence type="predicted"/>
<evidence type="ECO:0000313" key="3">
    <source>
        <dbReference type="Proteomes" id="UP001161247"/>
    </source>
</evidence>